<comment type="caution">
    <text evidence="2">The sequence shown here is derived from an EMBL/GenBank/DDBJ whole genome shotgun (WGS) entry which is preliminary data.</text>
</comment>
<dbReference type="EMBL" id="JBHTJO010000002">
    <property type="protein sequence ID" value="MFD0988248.1"/>
    <property type="molecule type" value="Genomic_DNA"/>
</dbReference>
<sequence length="107" mass="11860">MAEPRSAKSGTIRAMTANRLEDGIVVYLAPDGSWTEELEKARIAETDEEVEALEEQTQKAVEAREVVGAYTIAVEVEDGVPTATSVRERIRAAHRTTLTKDWYDVPL</sequence>
<dbReference type="Pfam" id="PF11011">
    <property type="entry name" value="DUF2849"/>
    <property type="match status" value="1"/>
</dbReference>
<accession>A0ABW3JFC0</accession>
<evidence type="ECO:0000313" key="3">
    <source>
        <dbReference type="Proteomes" id="UP001597102"/>
    </source>
</evidence>
<keyword evidence="3" id="KW-1185">Reference proteome</keyword>
<dbReference type="InterPro" id="IPR021270">
    <property type="entry name" value="DUF2849"/>
</dbReference>
<organism evidence="2 3">
    <name type="scientific">Methyloligella solikamskensis</name>
    <dbReference type="NCBI Taxonomy" id="1177756"/>
    <lineage>
        <taxon>Bacteria</taxon>
        <taxon>Pseudomonadati</taxon>
        <taxon>Pseudomonadota</taxon>
        <taxon>Alphaproteobacteria</taxon>
        <taxon>Hyphomicrobiales</taxon>
        <taxon>Hyphomicrobiaceae</taxon>
        <taxon>Methyloligella</taxon>
    </lineage>
</organism>
<feature type="coiled-coil region" evidence="1">
    <location>
        <begin position="36"/>
        <end position="63"/>
    </location>
</feature>
<dbReference type="Proteomes" id="UP001597102">
    <property type="component" value="Unassembled WGS sequence"/>
</dbReference>
<evidence type="ECO:0000313" key="2">
    <source>
        <dbReference type="EMBL" id="MFD0988248.1"/>
    </source>
</evidence>
<dbReference type="RefSeq" id="WP_379091158.1">
    <property type="nucleotide sequence ID" value="NZ_JBHTJO010000002.1"/>
</dbReference>
<protein>
    <submittedName>
        <fullName evidence="2">DUF2849 domain-containing protein</fullName>
    </submittedName>
</protein>
<proteinExistence type="predicted"/>
<gene>
    <name evidence="2" type="ORF">ACFQ2F_14185</name>
</gene>
<name>A0ABW3JFC0_9HYPH</name>
<keyword evidence="1" id="KW-0175">Coiled coil</keyword>
<evidence type="ECO:0000256" key="1">
    <source>
        <dbReference type="SAM" id="Coils"/>
    </source>
</evidence>
<reference evidence="3" key="1">
    <citation type="journal article" date="2019" name="Int. J. Syst. Evol. Microbiol.">
        <title>The Global Catalogue of Microorganisms (GCM) 10K type strain sequencing project: providing services to taxonomists for standard genome sequencing and annotation.</title>
        <authorList>
            <consortium name="The Broad Institute Genomics Platform"/>
            <consortium name="The Broad Institute Genome Sequencing Center for Infectious Disease"/>
            <person name="Wu L."/>
            <person name="Ma J."/>
        </authorList>
    </citation>
    <scope>NUCLEOTIDE SEQUENCE [LARGE SCALE GENOMIC DNA]</scope>
    <source>
        <strain evidence="3">CCUG 61697</strain>
    </source>
</reference>